<organism evidence="4 5">
    <name type="scientific">Streptomyces caniscabiei</name>
    <dbReference type="NCBI Taxonomy" id="2746961"/>
    <lineage>
        <taxon>Bacteria</taxon>
        <taxon>Bacillati</taxon>
        <taxon>Actinomycetota</taxon>
        <taxon>Actinomycetes</taxon>
        <taxon>Kitasatosporales</taxon>
        <taxon>Streptomycetaceae</taxon>
        <taxon>Streptomyces</taxon>
    </lineage>
</organism>
<dbReference type="Gene3D" id="3.50.50.60">
    <property type="entry name" value="FAD/NAD(P)-binding domain"/>
    <property type="match status" value="1"/>
</dbReference>
<evidence type="ECO:0000313" key="5">
    <source>
        <dbReference type="Proteomes" id="UP001282474"/>
    </source>
</evidence>
<dbReference type="RefSeq" id="WP_193381446.1">
    <property type="nucleotide sequence ID" value="NZ_JABXWF010000022.1"/>
</dbReference>
<dbReference type="GO" id="GO:0004497">
    <property type="term" value="F:monooxygenase activity"/>
    <property type="evidence" value="ECO:0007669"/>
    <property type="project" value="UniProtKB-KW"/>
</dbReference>
<dbReference type="InterPro" id="IPR002938">
    <property type="entry name" value="FAD-bd"/>
</dbReference>
<keyword evidence="1" id="KW-0560">Oxidoreductase</keyword>
<dbReference type="InterPro" id="IPR036188">
    <property type="entry name" value="FAD/NAD-bd_sf"/>
</dbReference>
<reference evidence="4 5" key="1">
    <citation type="journal article" date="2023" name="Microb. Genom.">
        <title>Mesoterricola silvestris gen. nov., sp. nov., Mesoterricola sediminis sp. nov., Geothrix oryzae sp. nov., Geothrix edaphica sp. nov., Geothrix rubra sp. nov., and Geothrix limicola sp. nov., six novel members of Acidobacteriota isolated from soils.</title>
        <authorList>
            <person name="Weisberg A.J."/>
            <person name="Pearce E."/>
            <person name="Kramer C.G."/>
            <person name="Chang J.H."/>
            <person name="Clarke C.R."/>
        </authorList>
    </citation>
    <scope>NUCLEOTIDE SEQUENCE [LARGE SCALE GENOMIC DNA]</scope>
    <source>
        <strain evidence="4 5">NE20-4-1</strain>
    </source>
</reference>
<keyword evidence="2 4" id="KW-0503">Monooxygenase</keyword>
<dbReference type="Pfam" id="PF01494">
    <property type="entry name" value="FAD_binding_3"/>
    <property type="match status" value="1"/>
</dbReference>
<keyword evidence="5" id="KW-1185">Reference proteome</keyword>
<dbReference type="SUPFAM" id="SSF51905">
    <property type="entry name" value="FAD/NAD(P)-binding domain"/>
    <property type="match status" value="1"/>
</dbReference>
<comment type="caution">
    <text evidence="4">The sequence shown here is derived from an EMBL/GenBank/DDBJ whole genome shotgun (WGS) entry which is preliminary data.</text>
</comment>
<dbReference type="PANTHER" id="PTHR13789:SF309">
    <property type="entry name" value="PUTATIVE (AFU_ORTHOLOGUE AFUA_6G14510)-RELATED"/>
    <property type="match status" value="1"/>
</dbReference>
<dbReference type="PRINTS" id="PR00420">
    <property type="entry name" value="RNGMNOXGNASE"/>
</dbReference>
<name>A0ABU4N6D9_9ACTN</name>
<gene>
    <name evidence="4" type="ORF">PV383_43675</name>
</gene>
<dbReference type="InterPro" id="IPR050493">
    <property type="entry name" value="FAD-dep_Monooxygenase_BioMet"/>
</dbReference>
<evidence type="ECO:0000313" key="4">
    <source>
        <dbReference type="EMBL" id="MDX3044014.1"/>
    </source>
</evidence>
<evidence type="ECO:0000256" key="1">
    <source>
        <dbReference type="ARBA" id="ARBA00023002"/>
    </source>
</evidence>
<feature type="domain" description="FAD-binding" evidence="3">
    <location>
        <begin position="7"/>
        <end position="318"/>
    </location>
</feature>
<dbReference type="EMBL" id="JARAWJ010000065">
    <property type="protein sequence ID" value="MDX3044014.1"/>
    <property type="molecule type" value="Genomic_DNA"/>
</dbReference>
<proteinExistence type="predicted"/>
<protein>
    <submittedName>
        <fullName evidence="4">FAD-dependent monooxygenase</fullName>
    </submittedName>
</protein>
<evidence type="ECO:0000259" key="3">
    <source>
        <dbReference type="Pfam" id="PF01494"/>
    </source>
</evidence>
<dbReference type="PANTHER" id="PTHR13789">
    <property type="entry name" value="MONOOXYGENASE"/>
    <property type="match status" value="1"/>
</dbReference>
<sequence>MTSIQNALIVGGGIAGLTTATALSRTGISCEVVDLADGPAGAAISLLNRAVDGLAEIGVLDQCLDKGLAVSPQDIFAYFDAAGKPVSTPPMPPAPTSALPHGILIYRPTLANILRRAAEQAGASVRNGVGLAGLRQTEDSVTATLTDGSERSYDLAIGADGIRSKTRSLILGNQVTPTYSGLTMFRWVADGVPDVGPIGHYESEYLCVTRRQRDGGLYLATGREFPERPRIDAAQARQIVRENLRAFAAPLMRALEERLTDDTKIIVNDYDWLLVSEPWYRGRVLLIGDAAHATTAHLGAGGGMAIEDGVVLGQECAAGGPLEDVFKRFMTRRFERARLVVQTSVELDRMQQRGEPIAAQNKVRGRAMEALSSPY</sequence>
<accession>A0ABU4N6D9</accession>
<dbReference type="Proteomes" id="UP001282474">
    <property type="component" value="Unassembled WGS sequence"/>
</dbReference>
<evidence type="ECO:0000256" key="2">
    <source>
        <dbReference type="ARBA" id="ARBA00023033"/>
    </source>
</evidence>